<protein>
    <submittedName>
        <fullName evidence="2">Uncharacterized protein</fullName>
    </submittedName>
</protein>
<evidence type="ECO:0000256" key="1">
    <source>
        <dbReference type="SAM" id="Phobius"/>
    </source>
</evidence>
<dbReference type="AlphaFoldDB" id="A0A8R1U1D3"/>
<organism evidence="2 3">
    <name type="scientific">Onchocerca volvulus</name>
    <dbReference type="NCBI Taxonomy" id="6282"/>
    <lineage>
        <taxon>Eukaryota</taxon>
        <taxon>Metazoa</taxon>
        <taxon>Ecdysozoa</taxon>
        <taxon>Nematoda</taxon>
        <taxon>Chromadorea</taxon>
        <taxon>Rhabditida</taxon>
        <taxon>Spirurina</taxon>
        <taxon>Spiruromorpha</taxon>
        <taxon>Filarioidea</taxon>
        <taxon>Onchocercidae</taxon>
        <taxon>Onchocerca</taxon>
    </lineage>
</organism>
<dbReference type="SUPFAM" id="SSF50998">
    <property type="entry name" value="Quinoprotein alcohol dehydrogenase-like"/>
    <property type="match status" value="1"/>
</dbReference>
<keyword evidence="1" id="KW-1133">Transmembrane helix</keyword>
<keyword evidence="1" id="KW-0812">Transmembrane</keyword>
<evidence type="ECO:0000313" key="2">
    <source>
        <dbReference type="EnsemblMetazoa" id="OVOC9062.1"/>
    </source>
</evidence>
<accession>A0A8R1U1D3</accession>
<evidence type="ECO:0000313" key="3">
    <source>
        <dbReference type="Proteomes" id="UP000024404"/>
    </source>
</evidence>
<dbReference type="EMBL" id="CMVM020000251">
    <property type="status" value="NOT_ANNOTATED_CDS"/>
    <property type="molecule type" value="Genomic_DNA"/>
</dbReference>
<name>A0A8R1U1D3_ONCVO</name>
<dbReference type="EnsemblMetazoa" id="OVOC9062.1">
    <property type="protein sequence ID" value="OVOC9062.1"/>
    <property type="gene ID" value="WBGene00245871"/>
</dbReference>
<feature type="transmembrane region" description="Helical" evidence="1">
    <location>
        <begin position="6"/>
        <end position="28"/>
    </location>
</feature>
<dbReference type="OMA" id="WSEVLYE"/>
<keyword evidence="1" id="KW-0472">Membrane</keyword>
<reference evidence="3" key="1">
    <citation type="submission" date="2013-10" db="EMBL/GenBank/DDBJ databases">
        <title>Genome sequencing of Onchocerca volvulus.</title>
        <authorList>
            <person name="Cotton J."/>
            <person name="Tsai J."/>
            <person name="Stanley E."/>
            <person name="Tracey A."/>
            <person name="Holroyd N."/>
            <person name="Lustigman S."/>
            <person name="Berriman M."/>
        </authorList>
    </citation>
    <scope>NUCLEOTIDE SEQUENCE</scope>
</reference>
<proteinExistence type="predicted"/>
<reference evidence="2" key="2">
    <citation type="submission" date="2022-06" db="UniProtKB">
        <authorList>
            <consortium name="EnsemblMetazoa"/>
        </authorList>
    </citation>
    <scope>IDENTIFICATION</scope>
</reference>
<dbReference type="Proteomes" id="UP000024404">
    <property type="component" value="Unassembled WGS sequence"/>
</dbReference>
<keyword evidence="3" id="KW-1185">Reference proteome</keyword>
<dbReference type="InterPro" id="IPR011047">
    <property type="entry name" value="Quinoprotein_ADH-like_sf"/>
</dbReference>
<sequence>MSAITAMIIICCLIISAALTVVIILVTIPSEIIQLESYYPEIWTDQEGIHQGVFFYPNEEIPYKLKDDKLENLSMTSTIDTASNITISAINNITVITTTIVANTFPDKISMPILENDELSYQSLIFPNTTELMKIREPNDNRSSERQNTVNSNTYIVMTKKKNATSNNRRSVTKSQHHSIADESNFVTKSVTLRTLRQNLATLKLHQHIEQLPLNDDDLTNIKRKMEQATQMKLLREVTFPNNVKVVGLTMQRGLLYVATNDGQITMINPKTNKQVDIINISDKINRMTVTHNGDIIILNGTNVISYRNAKKYRELELPIIGKSLSAFKNEIGLERIIALGRSNDVLFVLTNDLKPIEEMYFKNDAKETCNFAILYQKHYYISCQSAILQLSENGEIKKKIGINNGTFSLGITIDDQARIIAIVRGQPLLRVFQDGKLRYNLSARSTEEISAIWSEVLYENGRLHVVDYLTNKLKTFRYPIGDTENDA</sequence>